<evidence type="ECO:0000313" key="3">
    <source>
        <dbReference type="Proteomes" id="UP000236732"/>
    </source>
</evidence>
<dbReference type="Pfam" id="PF01471">
    <property type="entry name" value="PG_binding_1"/>
    <property type="match status" value="1"/>
</dbReference>
<reference evidence="2 3" key="1">
    <citation type="submission" date="2016-10" db="EMBL/GenBank/DDBJ databases">
        <authorList>
            <person name="de Groot N.N."/>
        </authorList>
    </citation>
    <scope>NUCLEOTIDE SEQUENCE [LARGE SCALE GENOMIC DNA]</scope>
    <source>
        <strain evidence="2 3">CGMCC 4.7037</strain>
    </source>
</reference>
<dbReference type="InterPro" id="IPR036366">
    <property type="entry name" value="PGBDSf"/>
</dbReference>
<organism evidence="2 3">
    <name type="scientific">Nonomuraea solani</name>
    <dbReference type="NCBI Taxonomy" id="1144553"/>
    <lineage>
        <taxon>Bacteria</taxon>
        <taxon>Bacillati</taxon>
        <taxon>Actinomycetota</taxon>
        <taxon>Actinomycetes</taxon>
        <taxon>Streptosporangiales</taxon>
        <taxon>Streptosporangiaceae</taxon>
        <taxon>Nonomuraea</taxon>
    </lineage>
</organism>
<dbReference type="RefSeq" id="WP_103956474.1">
    <property type="nucleotide sequence ID" value="NZ_FNVT01000003.1"/>
</dbReference>
<sequence>MSAIVKRGIVLAVTIVVSMAGLMVAGAPAYSWVYCNYVSEVTDTASGRILYPTYGNYNPDCDMRINETSSDAGVRAAINQLQQSLNRCYGPNRVTGGSYAPPYTVTNELSEDSKYGPRTREAVRAVQRYLNNRYGAGLAEDGYAGPKTRSRMIHETAGSGEEFCTPPKLPIEIN</sequence>
<accession>A0A1H6C349</accession>
<dbReference type="Proteomes" id="UP000236732">
    <property type="component" value="Unassembled WGS sequence"/>
</dbReference>
<gene>
    <name evidence="2" type="ORF">SAMN05444920_103871</name>
</gene>
<keyword evidence="3" id="KW-1185">Reference proteome</keyword>
<evidence type="ECO:0000259" key="1">
    <source>
        <dbReference type="Pfam" id="PF01471"/>
    </source>
</evidence>
<proteinExistence type="predicted"/>
<dbReference type="Gene3D" id="1.10.101.10">
    <property type="entry name" value="PGBD-like superfamily/PGBD"/>
    <property type="match status" value="1"/>
</dbReference>
<evidence type="ECO:0000313" key="2">
    <source>
        <dbReference type="EMBL" id="SEG67430.1"/>
    </source>
</evidence>
<dbReference type="AlphaFoldDB" id="A0A1H6C349"/>
<dbReference type="EMBL" id="FNVT01000003">
    <property type="protein sequence ID" value="SEG67430.1"/>
    <property type="molecule type" value="Genomic_DNA"/>
</dbReference>
<protein>
    <submittedName>
        <fullName evidence="2">Putative peptidoglycan binding domain-containing protein</fullName>
    </submittedName>
</protein>
<name>A0A1H6C349_9ACTN</name>
<dbReference type="InterPro" id="IPR036365">
    <property type="entry name" value="PGBD-like_sf"/>
</dbReference>
<dbReference type="OrthoDB" id="3828307at2"/>
<feature type="domain" description="Peptidoglycan binding-like" evidence="1">
    <location>
        <begin position="77"/>
        <end position="152"/>
    </location>
</feature>
<dbReference type="SUPFAM" id="SSF47090">
    <property type="entry name" value="PGBD-like"/>
    <property type="match status" value="1"/>
</dbReference>
<dbReference type="InterPro" id="IPR002477">
    <property type="entry name" value="Peptidoglycan-bd-like"/>
</dbReference>